<gene>
    <name evidence="3" type="ORF">NPE20_01235</name>
</gene>
<organism evidence="3 4">
    <name type="scientific">Mucilaginibacter aquariorum</name>
    <dbReference type="NCBI Taxonomy" id="2967225"/>
    <lineage>
        <taxon>Bacteria</taxon>
        <taxon>Pseudomonadati</taxon>
        <taxon>Bacteroidota</taxon>
        <taxon>Sphingobacteriia</taxon>
        <taxon>Sphingobacteriales</taxon>
        <taxon>Sphingobacteriaceae</taxon>
        <taxon>Mucilaginibacter</taxon>
    </lineage>
</organism>
<sequence>MRITTVPVSLLVLLKNQLQFISKHYQVVAISSGGEQLDQVTQETAVKTIAVNMTRKVTPFKDLISLMNLIIQIRKERPLIVHTHTPKAGLLGMIAAKITGVPIRLHTVAGLPLLEKTGLTRKVLDLTEKVTYSCATKIYPNSTKMMDLLVGYQYCQKSKLQVIGKGSSNGVDTTHFNPELFTNDDINKIYIQLGFQKNDFIFSYIGRVVADKGINELVEAFVKINEVNNSTKLLLVGPFENDLDPLQVKTQQLIDNHPSIKRLGFVKDVRPYLIVANVFVFPSYREGFPNVLMQAGAMGIPCIATDINGCNEIIEHNNNGLIIPVKDTQALHNAMHLLYTDRALLKSLAENSRQKIRDDYETCYVMNELLKEYRSQIDLHLAHQ</sequence>
<proteinExistence type="predicted"/>
<dbReference type="SUPFAM" id="SSF53756">
    <property type="entry name" value="UDP-Glycosyltransferase/glycogen phosphorylase"/>
    <property type="match status" value="1"/>
</dbReference>
<evidence type="ECO:0000259" key="2">
    <source>
        <dbReference type="Pfam" id="PF13579"/>
    </source>
</evidence>
<evidence type="ECO:0000313" key="4">
    <source>
        <dbReference type="Proteomes" id="UP001204376"/>
    </source>
</evidence>
<name>A0ABT1SWI7_9SPHI</name>
<dbReference type="EMBL" id="JANHOH010000001">
    <property type="protein sequence ID" value="MCQ6956555.1"/>
    <property type="molecule type" value="Genomic_DNA"/>
</dbReference>
<dbReference type="InterPro" id="IPR028098">
    <property type="entry name" value="Glyco_trans_4-like_N"/>
</dbReference>
<dbReference type="InterPro" id="IPR001296">
    <property type="entry name" value="Glyco_trans_1"/>
</dbReference>
<keyword evidence="4" id="KW-1185">Reference proteome</keyword>
<comment type="caution">
    <text evidence="3">The sequence shown here is derived from an EMBL/GenBank/DDBJ whole genome shotgun (WGS) entry which is preliminary data.</text>
</comment>
<protein>
    <submittedName>
        <fullName evidence="3">Glycosyltransferase family 4 protein</fullName>
    </submittedName>
</protein>
<dbReference type="RefSeq" id="WP_256536771.1">
    <property type="nucleotide sequence ID" value="NZ_JANHOH010000001.1"/>
</dbReference>
<feature type="domain" description="Glycosyl transferase family 1" evidence="1">
    <location>
        <begin position="191"/>
        <end position="354"/>
    </location>
</feature>
<dbReference type="Gene3D" id="3.40.50.2000">
    <property type="entry name" value="Glycogen Phosphorylase B"/>
    <property type="match status" value="2"/>
</dbReference>
<dbReference type="PANTHER" id="PTHR12526">
    <property type="entry name" value="GLYCOSYLTRANSFERASE"/>
    <property type="match status" value="1"/>
</dbReference>
<feature type="domain" description="Glycosyltransferase subfamily 4-like N-terminal" evidence="2">
    <location>
        <begin position="25"/>
        <end position="164"/>
    </location>
</feature>
<dbReference type="CDD" id="cd03808">
    <property type="entry name" value="GT4_CapM-like"/>
    <property type="match status" value="1"/>
</dbReference>
<reference evidence="3 4" key="1">
    <citation type="submission" date="2022-07" db="EMBL/GenBank/DDBJ databases">
        <title>Mucilaginibacter sp. JC4.</title>
        <authorList>
            <person name="Le V."/>
            <person name="Ko S.-R."/>
            <person name="Ahn C.-Y."/>
            <person name="Oh H.-M."/>
        </authorList>
    </citation>
    <scope>NUCLEOTIDE SEQUENCE [LARGE SCALE GENOMIC DNA]</scope>
    <source>
        <strain evidence="3 4">JC4</strain>
    </source>
</reference>
<evidence type="ECO:0000313" key="3">
    <source>
        <dbReference type="EMBL" id="MCQ6956555.1"/>
    </source>
</evidence>
<dbReference type="Pfam" id="PF13579">
    <property type="entry name" value="Glyco_trans_4_4"/>
    <property type="match status" value="1"/>
</dbReference>
<dbReference type="Proteomes" id="UP001204376">
    <property type="component" value="Unassembled WGS sequence"/>
</dbReference>
<evidence type="ECO:0000259" key="1">
    <source>
        <dbReference type="Pfam" id="PF00534"/>
    </source>
</evidence>
<dbReference type="Pfam" id="PF00534">
    <property type="entry name" value="Glycos_transf_1"/>
    <property type="match status" value="1"/>
</dbReference>
<accession>A0ABT1SWI7</accession>